<name>A0A9P0BG00_BRAAE</name>
<keyword evidence="2" id="KW-1185">Reference proteome</keyword>
<dbReference type="EMBL" id="OV121140">
    <property type="protein sequence ID" value="CAH0564891.1"/>
    <property type="molecule type" value="Genomic_DNA"/>
</dbReference>
<gene>
    <name evidence="1" type="ORF">MELIAE_LOCUS13334</name>
</gene>
<evidence type="ECO:0008006" key="3">
    <source>
        <dbReference type="Google" id="ProtNLM"/>
    </source>
</evidence>
<protein>
    <recommendedName>
        <fullName evidence="3">Gag-like protein</fullName>
    </recommendedName>
</protein>
<dbReference type="AlphaFoldDB" id="A0A9P0BG00"/>
<accession>A0A9P0BG00</accession>
<sequence>MTTERFNYFDDQKRNPKGDRFKCTACDKIPNQVIRDKNETDIPTTELEILEIINAIEKIEELSTLEKEKMKLSYQSKIRDATKFLHKKFTILIYHLGRIEKENLMLKYKLQSTQNYTPEKKSSTNQMENNKFVSLNRDTKIETQKKKTYADVIVPRNFEQDEMIDLNKAGWTTPENKKRHETLIKVNSTTDSKEAVKKLRKEIDTKNTEGGFRTIRALKNGTVLVESHTKSQQDKLKIELQNKNDISVKDAQSYNPMFLITGIEKGYQDSELLNEIIRLNINEETIEELGRNIEQKINIVARKQCRNPMKENLVLQAPPNIAKWFLKKQVIDFDLVKVHIKEHFNLAVCFKCCGFGHVSKYCTGKDCCHKCGEEHARKDCTKDDWKCPNCNKMKYIHMFGSRAE</sequence>
<dbReference type="Proteomes" id="UP001154078">
    <property type="component" value="Chromosome 9"/>
</dbReference>
<proteinExistence type="predicted"/>
<evidence type="ECO:0000313" key="1">
    <source>
        <dbReference type="EMBL" id="CAH0564891.1"/>
    </source>
</evidence>
<reference evidence="1" key="1">
    <citation type="submission" date="2021-12" db="EMBL/GenBank/DDBJ databases">
        <authorList>
            <person name="King R."/>
        </authorList>
    </citation>
    <scope>NUCLEOTIDE SEQUENCE</scope>
</reference>
<dbReference type="OrthoDB" id="10042604at2759"/>
<evidence type="ECO:0000313" key="2">
    <source>
        <dbReference type="Proteomes" id="UP001154078"/>
    </source>
</evidence>
<organism evidence="1 2">
    <name type="scientific">Brassicogethes aeneus</name>
    <name type="common">Rape pollen beetle</name>
    <name type="synonym">Meligethes aeneus</name>
    <dbReference type="NCBI Taxonomy" id="1431903"/>
    <lineage>
        <taxon>Eukaryota</taxon>
        <taxon>Metazoa</taxon>
        <taxon>Ecdysozoa</taxon>
        <taxon>Arthropoda</taxon>
        <taxon>Hexapoda</taxon>
        <taxon>Insecta</taxon>
        <taxon>Pterygota</taxon>
        <taxon>Neoptera</taxon>
        <taxon>Endopterygota</taxon>
        <taxon>Coleoptera</taxon>
        <taxon>Polyphaga</taxon>
        <taxon>Cucujiformia</taxon>
        <taxon>Nitidulidae</taxon>
        <taxon>Meligethinae</taxon>
        <taxon>Brassicogethes</taxon>
    </lineage>
</organism>